<accession>A0A1I1B1X2</accession>
<keyword evidence="2" id="KW-1185">Reference proteome</keyword>
<protein>
    <recommendedName>
        <fullName evidence="3">Replication initiator protein A</fullName>
    </recommendedName>
</protein>
<gene>
    <name evidence="1" type="ORF">SAMN04488528_10589</name>
</gene>
<dbReference type="STRING" id="84698.SAMN04488528_10589"/>
<dbReference type="Proteomes" id="UP000198619">
    <property type="component" value="Unassembled WGS sequence"/>
</dbReference>
<name>A0A1I1B1X2_9CLOT</name>
<sequence length="412" mass="48902">MNDDKQLSMVDQIENIFNGNSIEQQYFEEPQEQTYKGMKPSNKVKVLRIPVDESILEGNLIELPFISYYKEKEPLTAIEYVWKDSKGIEKKIEVRGSKWGVPDEYCFDVLTALFRLHVKQNKCVEFDMEEKKWNMNKTIHFSLSELAREMGYKSLGKNVFDKLDIALEILNDTTIYNKAGGSFLDVKEKEYLTTEKKESTRIVTNYKSYRYSKLREGQKRINYREIKDMTSVVIDDFIYESLCNSYFKIFNYEEYRQLKMGIAKKIYLLLNKWRAKRKRIYLTWETLYQKIPLTDKKPEKYRRKRIREACKKLIDIGYIKEVHENSTGLEFVFGDGIEELKANEDVKSIESNNENKFNTIYDILMSLNDVHMDSSIVQRILSNVDMNKIRETLIKIEGKENQVKKRELESLL</sequence>
<evidence type="ECO:0008006" key="3">
    <source>
        <dbReference type="Google" id="ProtNLM"/>
    </source>
</evidence>
<evidence type="ECO:0000313" key="2">
    <source>
        <dbReference type="Proteomes" id="UP000198619"/>
    </source>
</evidence>
<dbReference type="EMBL" id="FOKI01000058">
    <property type="protein sequence ID" value="SFB44349.1"/>
    <property type="molecule type" value="Genomic_DNA"/>
</dbReference>
<evidence type="ECO:0000313" key="1">
    <source>
        <dbReference type="EMBL" id="SFB44349.1"/>
    </source>
</evidence>
<reference evidence="1 2" key="1">
    <citation type="submission" date="2016-10" db="EMBL/GenBank/DDBJ databases">
        <authorList>
            <person name="de Groot N.N."/>
        </authorList>
    </citation>
    <scope>NUCLEOTIDE SEQUENCE [LARGE SCALE GENOMIC DNA]</scope>
    <source>
        <strain evidence="1 2">DSM 12271</strain>
    </source>
</reference>
<dbReference type="AlphaFoldDB" id="A0A1I1B1X2"/>
<proteinExistence type="predicted"/>
<dbReference type="RefSeq" id="WP_090043137.1">
    <property type="nucleotide sequence ID" value="NZ_FOKI01000058.1"/>
</dbReference>
<dbReference type="OrthoDB" id="1883977at2"/>
<organism evidence="1 2">
    <name type="scientific">Clostridium frigidicarnis</name>
    <dbReference type="NCBI Taxonomy" id="84698"/>
    <lineage>
        <taxon>Bacteria</taxon>
        <taxon>Bacillati</taxon>
        <taxon>Bacillota</taxon>
        <taxon>Clostridia</taxon>
        <taxon>Eubacteriales</taxon>
        <taxon>Clostridiaceae</taxon>
        <taxon>Clostridium</taxon>
    </lineage>
</organism>